<keyword evidence="1 3" id="KW-0378">Hydrolase</keyword>
<proteinExistence type="predicted"/>
<dbReference type="SUPFAM" id="SSF53187">
    <property type="entry name" value="Zn-dependent exopeptidases"/>
    <property type="match status" value="1"/>
</dbReference>
<keyword evidence="4" id="KW-1185">Reference proteome</keyword>
<dbReference type="PANTHER" id="PTHR30404">
    <property type="entry name" value="N-ACETYLMURAMOYL-L-ALANINE AMIDASE"/>
    <property type="match status" value="1"/>
</dbReference>
<evidence type="ECO:0000259" key="2">
    <source>
        <dbReference type="SMART" id="SM00646"/>
    </source>
</evidence>
<evidence type="ECO:0000256" key="1">
    <source>
        <dbReference type="ARBA" id="ARBA00022801"/>
    </source>
</evidence>
<dbReference type="CDD" id="cd02696">
    <property type="entry name" value="MurNAc-LAA"/>
    <property type="match status" value="1"/>
</dbReference>
<dbReference type="RefSeq" id="WP_093793294.1">
    <property type="nucleotide sequence ID" value="NZ_CP155571.1"/>
</dbReference>
<dbReference type="EC" id="3.5.1.28" evidence="3"/>
<dbReference type="GO" id="GO:0008745">
    <property type="term" value="F:N-acetylmuramoyl-L-alanine amidase activity"/>
    <property type="evidence" value="ECO:0007669"/>
    <property type="project" value="UniProtKB-EC"/>
</dbReference>
<dbReference type="InterPro" id="IPR050695">
    <property type="entry name" value="N-acetylmuramoyl_amidase_3"/>
</dbReference>
<reference evidence="3" key="1">
    <citation type="submission" date="2024-05" db="EMBL/GenBank/DDBJ databases">
        <title>Isolation and characterization of Sporomusa carbonis sp. nov., a carboxydotrophic hydrogenogen in the genus of Sporomusa isolated from a charcoal burning pile.</title>
        <authorList>
            <person name="Boeer T."/>
            <person name="Rosenbaum F."/>
            <person name="Eysell L."/>
            <person name="Mueller V."/>
            <person name="Daniel R."/>
            <person name="Poehlein A."/>
        </authorList>
    </citation>
    <scope>NUCLEOTIDE SEQUENCE [LARGE SCALE GENOMIC DNA]</scope>
    <source>
        <strain evidence="3">DSM 3132</strain>
    </source>
</reference>
<dbReference type="Proteomes" id="UP000216052">
    <property type="component" value="Chromosome"/>
</dbReference>
<organism evidence="3 4">
    <name type="scientific">Sporomusa acidovorans (strain ATCC 49682 / DSM 3132 / Mol)</name>
    <dbReference type="NCBI Taxonomy" id="1123286"/>
    <lineage>
        <taxon>Bacteria</taxon>
        <taxon>Bacillati</taxon>
        <taxon>Bacillota</taxon>
        <taxon>Negativicutes</taxon>
        <taxon>Selenomonadales</taxon>
        <taxon>Sporomusaceae</taxon>
        <taxon>Sporomusa</taxon>
    </lineage>
</organism>
<evidence type="ECO:0000313" key="3">
    <source>
        <dbReference type="EMBL" id="XFO74606.1"/>
    </source>
</evidence>
<sequence>MYKVCIDPGHAGGNTDPGACNPVTGLQEADVALAVSKLVAHYLDAAGCEVRLTRTEQEQPETDDLSYRTGIANDWQADLFISVHCNSVNYEYAQGTETWYCDGSVNGKKLAAYIQNQIIKSIKYPDGRNIANRGVRDAVPGVNGLYVLSHTDCPAVLVEMAFISNTEDEKLLADRQDDFARAIARGVTDYLQGV</sequence>
<evidence type="ECO:0000313" key="4">
    <source>
        <dbReference type="Proteomes" id="UP000216052"/>
    </source>
</evidence>
<feature type="domain" description="MurNAc-LAA" evidence="2">
    <location>
        <begin position="69"/>
        <end position="188"/>
    </location>
</feature>
<dbReference type="PANTHER" id="PTHR30404:SF0">
    <property type="entry name" value="N-ACETYLMURAMOYL-L-ALANINE AMIDASE AMIC"/>
    <property type="match status" value="1"/>
</dbReference>
<protein>
    <submittedName>
        <fullName evidence="3">N-acetylmuramoyl-L-alanine amidase LytC</fullName>
        <ecNumber evidence="3">3.5.1.28</ecNumber>
    </submittedName>
</protein>
<accession>A0ABZ3J9S4</accession>
<dbReference type="SMART" id="SM00646">
    <property type="entry name" value="Ami_3"/>
    <property type="match status" value="1"/>
</dbReference>
<dbReference type="EMBL" id="CP155571">
    <property type="protein sequence ID" value="XFO74606.1"/>
    <property type="molecule type" value="Genomic_DNA"/>
</dbReference>
<name>A0ABZ3J9S4_SPOA4</name>
<dbReference type="Pfam" id="PF01520">
    <property type="entry name" value="Amidase_3"/>
    <property type="match status" value="1"/>
</dbReference>
<dbReference type="Gene3D" id="3.40.630.40">
    <property type="entry name" value="Zn-dependent exopeptidases"/>
    <property type="match status" value="1"/>
</dbReference>
<dbReference type="InterPro" id="IPR002508">
    <property type="entry name" value="MurNAc-LAA_cat"/>
</dbReference>
<gene>
    <name evidence="3" type="primary">lytC_2</name>
    <name evidence="3" type="ORF">SPACI_047160</name>
</gene>